<keyword evidence="6 10" id="KW-0406">Ion transport</keyword>
<feature type="transmembrane region" description="Helical" evidence="10">
    <location>
        <begin position="231"/>
        <end position="255"/>
    </location>
</feature>
<evidence type="ECO:0000256" key="4">
    <source>
        <dbReference type="ARBA" id="ARBA00022737"/>
    </source>
</evidence>
<evidence type="ECO:0000256" key="8">
    <source>
        <dbReference type="ARBA" id="ARBA00023214"/>
    </source>
</evidence>
<feature type="transmembrane region" description="Helical" evidence="10">
    <location>
        <begin position="267"/>
        <end position="288"/>
    </location>
</feature>
<keyword evidence="11" id="KW-0175">Coiled coil</keyword>
<feature type="transmembrane region" description="Helical" evidence="10">
    <location>
        <begin position="313"/>
        <end position="333"/>
    </location>
</feature>
<keyword evidence="2 10" id="KW-0813">Transport</keyword>
<feature type="transmembrane region" description="Helical" evidence="10">
    <location>
        <begin position="421"/>
        <end position="444"/>
    </location>
</feature>
<dbReference type="PROSITE" id="PS51371">
    <property type="entry name" value="CBS"/>
    <property type="match status" value="1"/>
</dbReference>
<evidence type="ECO:0000259" key="12">
    <source>
        <dbReference type="PROSITE" id="PS51371"/>
    </source>
</evidence>
<dbReference type="InterPro" id="IPR000644">
    <property type="entry name" value="CBS_dom"/>
</dbReference>
<evidence type="ECO:0000256" key="7">
    <source>
        <dbReference type="ARBA" id="ARBA00023136"/>
    </source>
</evidence>
<evidence type="ECO:0000313" key="14">
    <source>
        <dbReference type="RefSeq" id="XP_030754419.1"/>
    </source>
</evidence>
<gene>
    <name evidence="14" type="primary">LOC115881171</name>
</gene>
<dbReference type="Proteomes" id="UP000504635">
    <property type="component" value="Unplaced"/>
</dbReference>
<name>A0A6J2XV05_SITOR</name>
<dbReference type="Pfam" id="PF00654">
    <property type="entry name" value="Voltage_CLC"/>
    <property type="match status" value="1"/>
</dbReference>
<comment type="similarity">
    <text evidence="10">Belongs to the chloride channel (TC 2.A.49) family.</text>
</comment>
<dbReference type="GO" id="GO:0005886">
    <property type="term" value="C:plasma membrane"/>
    <property type="evidence" value="ECO:0007669"/>
    <property type="project" value="TreeGrafter"/>
</dbReference>
<dbReference type="SUPFAM" id="SSF54631">
    <property type="entry name" value="CBS-domain pair"/>
    <property type="match status" value="1"/>
</dbReference>
<feature type="transmembrane region" description="Helical" evidence="10">
    <location>
        <begin position="354"/>
        <end position="371"/>
    </location>
</feature>
<dbReference type="InterPro" id="IPR014743">
    <property type="entry name" value="Cl-channel_core"/>
</dbReference>
<dbReference type="InParanoid" id="A0A6J2XV05"/>
<dbReference type="CDD" id="cd04591">
    <property type="entry name" value="CBS_pair_voltage-gated_CLC_euk_bac"/>
    <property type="match status" value="1"/>
</dbReference>
<dbReference type="PANTHER" id="PTHR45720:SF10">
    <property type="entry name" value="CHLORIDE CHANNEL PROTEIN 2"/>
    <property type="match status" value="1"/>
</dbReference>
<feature type="domain" description="CBS" evidence="12">
    <location>
        <begin position="574"/>
        <end position="634"/>
    </location>
</feature>
<keyword evidence="8 10" id="KW-0868">Chloride</keyword>
<sequence length="793" mass="88910">MSGKGKYLPKSQLYDTQYSTVQYYNKSLEDLYESLKEKKLADKRKQKELEKENRLELYSSRGRCQRFYLSLWQNTFGHFGEDWIFLAFLGISVAIISYSIDQGVIACSKAKALLYANAVNIGFVKWLAWVCLPVILILWDVGFIAIIAPKAVGSGVPQIKTCLRGVYLKEFLSFKVLIAKWTGIIATIGSGLPMGKEGPLIQMASIIVTKISKYLSNFKSVYLNENKKIELIGAAYAAGVACTFNAPIGGVLFSVEISTAYYAVRNYWRGFFAAVWGATFYRLLYVWIDGLDTIRVVFPTSFPTDFPYDPTELLAFAILGIICGLGGSFYIFCQRAINRFTKTNKYILWVKNKNRFVYPFIIILAVSSMTYPPGLGQFIASTLAPKLQVVQLFSNFAWTQGNHTVAQQQIISNWSTDKTDIYANLVVFFWYQFIASILGTTLPIPNGAFIPNFRSGAALGRIIGELMATWFPQGIQTTGKISKIMPGAYATVGAAAYSGAVTHTLSTSVILFEMTSQIRYVIPVLISNLIANGIARLFTPSIYDVGIGMGKLPYLPDLLPSSSAIYRIFVEDFMIRDVKFVHLGMTYTKLKDVLKANKNIKVFPLVDNVHNMILLGSVSRSDLINLIEQQIGPKKRLELVESRPDDKKISSIEDVRQKIFDKYNVSKQFGSQTKMTDGQVLVQRVCDLPRFLQKEWEENQLNESIDFTLCHVDPAPFQLVEHTSLLKVHSLFSMMSINTAYVTNIGKLVGVVGLKDLRKAIEDANAGILPMERFGRTQDDKDGESMPLVQKKI</sequence>
<keyword evidence="13" id="KW-1185">Reference proteome</keyword>
<evidence type="ECO:0000256" key="2">
    <source>
        <dbReference type="ARBA" id="ARBA00022448"/>
    </source>
</evidence>
<dbReference type="InterPro" id="IPR050970">
    <property type="entry name" value="Cl_channel_volt-gated"/>
</dbReference>
<organism evidence="13 14">
    <name type="scientific">Sitophilus oryzae</name>
    <name type="common">Rice weevil</name>
    <name type="synonym">Curculio oryzae</name>
    <dbReference type="NCBI Taxonomy" id="7048"/>
    <lineage>
        <taxon>Eukaryota</taxon>
        <taxon>Metazoa</taxon>
        <taxon>Ecdysozoa</taxon>
        <taxon>Arthropoda</taxon>
        <taxon>Hexapoda</taxon>
        <taxon>Insecta</taxon>
        <taxon>Pterygota</taxon>
        <taxon>Neoptera</taxon>
        <taxon>Endopterygota</taxon>
        <taxon>Coleoptera</taxon>
        <taxon>Polyphaga</taxon>
        <taxon>Cucujiformia</taxon>
        <taxon>Curculionidae</taxon>
        <taxon>Dryophthorinae</taxon>
        <taxon>Sitophilus</taxon>
    </lineage>
</organism>
<dbReference type="PANTHER" id="PTHR45720">
    <property type="entry name" value="CHLORIDE CHANNEL PROTEIN 2"/>
    <property type="match status" value="1"/>
</dbReference>
<reference evidence="14" key="1">
    <citation type="submission" date="2025-08" db="UniProtKB">
        <authorList>
            <consortium name="RefSeq"/>
        </authorList>
    </citation>
    <scope>IDENTIFICATION</scope>
    <source>
        <tissue evidence="14">Gonads</tissue>
    </source>
</reference>
<dbReference type="Pfam" id="PF00571">
    <property type="entry name" value="CBS"/>
    <property type="match status" value="1"/>
</dbReference>
<evidence type="ECO:0000313" key="13">
    <source>
        <dbReference type="Proteomes" id="UP000504635"/>
    </source>
</evidence>
<dbReference type="PRINTS" id="PR00762">
    <property type="entry name" value="CLCHANNEL"/>
</dbReference>
<dbReference type="KEGG" id="soy:115881171"/>
<evidence type="ECO:0000256" key="5">
    <source>
        <dbReference type="ARBA" id="ARBA00022989"/>
    </source>
</evidence>
<keyword evidence="7 10" id="KW-0472">Membrane</keyword>
<comment type="subcellular location">
    <subcellularLocation>
        <location evidence="1 10">Membrane</location>
        <topology evidence="1 10">Multi-pass membrane protein</topology>
    </subcellularLocation>
</comment>
<dbReference type="AlphaFoldDB" id="A0A6J2XV05"/>
<dbReference type="InterPro" id="IPR001807">
    <property type="entry name" value="ClC"/>
</dbReference>
<dbReference type="SUPFAM" id="SSF81340">
    <property type="entry name" value="Clc chloride channel"/>
    <property type="match status" value="1"/>
</dbReference>
<feature type="coiled-coil region" evidence="11">
    <location>
        <begin position="25"/>
        <end position="52"/>
    </location>
</feature>
<evidence type="ECO:0000256" key="11">
    <source>
        <dbReference type="SAM" id="Coils"/>
    </source>
</evidence>
<dbReference type="Gene3D" id="1.10.3080.10">
    <property type="entry name" value="Clc chloride channel"/>
    <property type="match status" value="1"/>
</dbReference>
<proteinExistence type="inferred from homology"/>
<evidence type="ECO:0000256" key="1">
    <source>
        <dbReference type="ARBA" id="ARBA00004141"/>
    </source>
</evidence>
<keyword evidence="5 10" id="KW-1133">Transmembrane helix</keyword>
<dbReference type="OrthoDB" id="4564at2759"/>
<evidence type="ECO:0000256" key="3">
    <source>
        <dbReference type="ARBA" id="ARBA00022692"/>
    </source>
</evidence>
<dbReference type="Gene3D" id="3.10.580.10">
    <property type="entry name" value="CBS-domain"/>
    <property type="match status" value="1"/>
</dbReference>
<protein>
    <recommendedName>
        <fullName evidence="10">Chloride channel protein</fullName>
    </recommendedName>
</protein>
<evidence type="ECO:0000256" key="9">
    <source>
        <dbReference type="PROSITE-ProRule" id="PRU00703"/>
    </source>
</evidence>
<feature type="transmembrane region" description="Helical" evidence="10">
    <location>
        <begin position="126"/>
        <end position="148"/>
    </location>
</feature>
<dbReference type="GeneID" id="115881171"/>
<comment type="caution">
    <text evidence="10">Lacks conserved residue(s) required for the propagation of feature annotation.</text>
</comment>
<evidence type="ECO:0000256" key="10">
    <source>
        <dbReference type="RuleBase" id="RU361221"/>
    </source>
</evidence>
<dbReference type="FunFam" id="3.10.580.10:FF:000032">
    <property type="entry name" value="Chloride channel protein"/>
    <property type="match status" value="1"/>
</dbReference>
<keyword evidence="4" id="KW-0677">Repeat</keyword>
<keyword evidence="3 10" id="KW-0812">Transmembrane</keyword>
<keyword evidence="9" id="KW-0129">CBS domain</keyword>
<dbReference type="GO" id="GO:0005247">
    <property type="term" value="F:voltage-gated chloride channel activity"/>
    <property type="evidence" value="ECO:0007669"/>
    <property type="project" value="TreeGrafter"/>
</dbReference>
<dbReference type="CDD" id="cd03683">
    <property type="entry name" value="ClC_1_like"/>
    <property type="match status" value="1"/>
</dbReference>
<dbReference type="RefSeq" id="XP_030754419.1">
    <property type="nucleotide sequence ID" value="XM_030898559.1"/>
</dbReference>
<evidence type="ECO:0000256" key="6">
    <source>
        <dbReference type="ARBA" id="ARBA00023065"/>
    </source>
</evidence>
<accession>A0A6J2XV05</accession>
<dbReference type="InterPro" id="IPR046342">
    <property type="entry name" value="CBS_dom_sf"/>
</dbReference>
<feature type="transmembrane region" description="Helical" evidence="10">
    <location>
        <begin position="83"/>
        <end position="105"/>
    </location>
</feature>